<comment type="cofactor">
    <cofactor evidence="1 5">
        <name>FAD</name>
        <dbReference type="ChEBI" id="CHEBI:57692"/>
    </cofactor>
</comment>
<evidence type="ECO:0000256" key="5">
    <source>
        <dbReference type="RuleBase" id="RU362125"/>
    </source>
</evidence>
<evidence type="ECO:0000313" key="9">
    <source>
        <dbReference type="EMBL" id="MBL3679114.1"/>
    </source>
</evidence>
<protein>
    <submittedName>
        <fullName evidence="9">Acyl-CoA dehydrogenase</fullName>
    </submittedName>
</protein>
<feature type="domain" description="Acyl-CoA dehydrogenase/oxidase N-terminal" evidence="8">
    <location>
        <begin position="20"/>
        <end position="123"/>
    </location>
</feature>
<keyword evidence="3 5" id="KW-0285">Flavoprotein</keyword>
<keyword evidence="10" id="KW-1185">Reference proteome</keyword>
<dbReference type="SUPFAM" id="SSF47203">
    <property type="entry name" value="Acyl-CoA dehydrogenase C-terminal domain-like"/>
    <property type="match status" value="1"/>
</dbReference>
<dbReference type="InterPro" id="IPR036250">
    <property type="entry name" value="AcylCo_DH-like_C"/>
</dbReference>
<dbReference type="PANTHER" id="PTHR43188">
    <property type="entry name" value="ACYL-COENZYME A OXIDASE"/>
    <property type="match status" value="1"/>
</dbReference>
<dbReference type="InterPro" id="IPR006091">
    <property type="entry name" value="Acyl-CoA_Oxase/DH_mid-dom"/>
</dbReference>
<dbReference type="SUPFAM" id="SSF56645">
    <property type="entry name" value="Acyl-CoA dehydrogenase NM domain-like"/>
    <property type="match status" value="1"/>
</dbReference>
<dbReference type="InterPro" id="IPR045008">
    <property type="entry name" value="ACX4-like"/>
</dbReference>
<feature type="domain" description="Acyl-CoA dehydrogenase/oxidase C-terminal" evidence="6">
    <location>
        <begin position="239"/>
        <end position="382"/>
    </location>
</feature>
<evidence type="ECO:0000256" key="2">
    <source>
        <dbReference type="ARBA" id="ARBA00009347"/>
    </source>
</evidence>
<evidence type="ECO:0000256" key="4">
    <source>
        <dbReference type="ARBA" id="ARBA00022827"/>
    </source>
</evidence>
<proteinExistence type="inferred from homology"/>
<dbReference type="InterPro" id="IPR013786">
    <property type="entry name" value="AcylCoA_DH/ox_N"/>
</dbReference>
<dbReference type="InterPro" id="IPR046373">
    <property type="entry name" value="Acyl-CoA_Oxase/DH_mid-dom_sf"/>
</dbReference>
<dbReference type="RefSeq" id="WP_202344374.1">
    <property type="nucleotide sequence ID" value="NZ_BAAAPI010000013.1"/>
</dbReference>
<dbReference type="Gene3D" id="2.40.110.10">
    <property type="entry name" value="Butyryl-CoA Dehydrogenase, subunit A, domain 2"/>
    <property type="match status" value="1"/>
</dbReference>
<evidence type="ECO:0000256" key="3">
    <source>
        <dbReference type="ARBA" id="ARBA00022630"/>
    </source>
</evidence>
<dbReference type="InterPro" id="IPR009075">
    <property type="entry name" value="AcylCo_DH/oxidase_C"/>
</dbReference>
<evidence type="ECO:0000313" key="10">
    <source>
        <dbReference type="Proteomes" id="UP001645859"/>
    </source>
</evidence>
<accession>A0ABS1SEZ3</accession>
<dbReference type="InterPro" id="IPR037069">
    <property type="entry name" value="AcylCoA_DH/ox_N_sf"/>
</dbReference>
<comment type="caution">
    <text evidence="9">The sequence shown here is derived from an EMBL/GenBank/DDBJ whole genome shotgun (WGS) entry which is preliminary data.</text>
</comment>
<dbReference type="Pfam" id="PF00441">
    <property type="entry name" value="Acyl-CoA_dh_1"/>
    <property type="match status" value="1"/>
</dbReference>
<gene>
    <name evidence="9" type="ORF">D3230_07355</name>
</gene>
<dbReference type="Gene3D" id="1.10.540.10">
    <property type="entry name" value="Acyl-CoA dehydrogenase/oxidase, N-terminal domain"/>
    <property type="match status" value="1"/>
</dbReference>
<evidence type="ECO:0000256" key="1">
    <source>
        <dbReference type="ARBA" id="ARBA00001974"/>
    </source>
</evidence>
<organism evidence="9 10">
    <name type="scientific">Leucobacter chromiireducens subsp. solipictus</name>
    <dbReference type="NCBI Taxonomy" id="398235"/>
    <lineage>
        <taxon>Bacteria</taxon>
        <taxon>Bacillati</taxon>
        <taxon>Actinomycetota</taxon>
        <taxon>Actinomycetes</taxon>
        <taxon>Micrococcales</taxon>
        <taxon>Microbacteriaceae</taxon>
        <taxon>Leucobacter</taxon>
    </lineage>
</organism>
<evidence type="ECO:0000259" key="6">
    <source>
        <dbReference type="Pfam" id="PF00441"/>
    </source>
</evidence>
<reference evidence="9 10" key="1">
    <citation type="submission" date="2018-09" db="EMBL/GenBank/DDBJ databases">
        <title>Comparative genomics of Leucobacter spp.</title>
        <authorList>
            <person name="Reis A.C."/>
            <person name="Kolvenbach B.A."/>
            <person name="Corvini P.F.X."/>
            <person name="Nunes O.C."/>
        </authorList>
    </citation>
    <scope>NUCLEOTIDE SEQUENCE [LARGE SCALE GENOMIC DNA]</scope>
    <source>
        <strain evidence="9 10">TAN 31504</strain>
    </source>
</reference>
<dbReference type="InterPro" id="IPR009100">
    <property type="entry name" value="AcylCoA_DH/oxidase_NM_dom_sf"/>
</dbReference>
<dbReference type="EMBL" id="QYAC01000003">
    <property type="protein sequence ID" value="MBL3679114.1"/>
    <property type="molecule type" value="Genomic_DNA"/>
</dbReference>
<keyword evidence="4 5" id="KW-0274">FAD</keyword>
<evidence type="ECO:0000259" key="7">
    <source>
        <dbReference type="Pfam" id="PF02770"/>
    </source>
</evidence>
<dbReference type="Pfam" id="PF02771">
    <property type="entry name" value="Acyl-CoA_dh_N"/>
    <property type="match status" value="1"/>
</dbReference>
<feature type="domain" description="Acyl-CoA oxidase/dehydrogenase middle" evidence="7">
    <location>
        <begin position="131"/>
        <end position="223"/>
    </location>
</feature>
<dbReference type="Pfam" id="PF02770">
    <property type="entry name" value="Acyl-CoA_dh_M"/>
    <property type="match status" value="1"/>
</dbReference>
<dbReference type="Gene3D" id="1.20.140.10">
    <property type="entry name" value="Butyryl-CoA Dehydrogenase, subunit A, domain 3"/>
    <property type="match status" value="1"/>
</dbReference>
<comment type="similarity">
    <text evidence="2 5">Belongs to the acyl-CoA dehydrogenase family.</text>
</comment>
<name>A0ABS1SEZ3_9MICO</name>
<evidence type="ECO:0000259" key="8">
    <source>
        <dbReference type="Pfam" id="PF02771"/>
    </source>
</evidence>
<sequence length="389" mass="42123">MADLPYPTADFFGFEELLTPAERAKLHEVRAWLAAEVAPIAVDHWNRQEFPQHLIPQIAELDIVSPVRRLGHSHLFAGLLTAEIHRTDASVGTFMSGHDGLFTGSIELLASEEQRAAWLPDIYAIRKKGVFAITEPDAGSDVAGGLTTTARRDGDSWVLNGVKRWIGSVTFSDYVIIWARDEADDQVKGFLVDTSLPGFSTTLIEHKIALRAVLNANVFLDNVRVPADHKLAGANSFRDVNRVLTGTRAVVGWQAVGLQLAAFDIARAYAVERTQFGKPLAAFQLIQGQLSSILANLVSSTSMMAHLARLQDADAARGEHTALAKAHVTKLTRESVALARSILGGNGVDTSYGIAKVFGDAEALYSYEGTYEVNMLIAARSVTGVSAFV</sequence>
<dbReference type="InterPro" id="IPR006089">
    <property type="entry name" value="Acyl-CoA_DH_CS"/>
</dbReference>
<dbReference type="PANTHER" id="PTHR43188:SF1">
    <property type="entry name" value="ACYL-COA DEHYDROGENASE"/>
    <property type="match status" value="1"/>
</dbReference>
<dbReference type="PROSITE" id="PS00072">
    <property type="entry name" value="ACYL_COA_DH_1"/>
    <property type="match status" value="1"/>
</dbReference>
<dbReference type="Proteomes" id="UP001645859">
    <property type="component" value="Unassembled WGS sequence"/>
</dbReference>
<keyword evidence="5" id="KW-0560">Oxidoreductase</keyword>